<comment type="caution">
    <text evidence="1">The sequence shown here is derived from an EMBL/GenBank/DDBJ whole genome shotgun (WGS) entry which is preliminary data.</text>
</comment>
<gene>
    <name evidence="1" type="ORF">GCM10017161_17330</name>
</gene>
<reference evidence="1" key="2">
    <citation type="submission" date="2020-09" db="EMBL/GenBank/DDBJ databases">
        <authorList>
            <person name="Sun Q."/>
            <person name="Kim S."/>
        </authorList>
    </citation>
    <scope>NUCLEOTIDE SEQUENCE</scope>
    <source>
        <strain evidence="1">KCTC 42731</strain>
    </source>
</reference>
<dbReference type="Proteomes" id="UP000623842">
    <property type="component" value="Unassembled WGS sequence"/>
</dbReference>
<reference evidence="1" key="1">
    <citation type="journal article" date="2014" name="Int. J. Syst. Evol. Microbiol.">
        <title>Complete genome sequence of Corynebacterium casei LMG S-19264T (=DSM 44701T), isolated from a smear-ripened cheese.</title>
        <authorList>
            <consortium name="US DOE Joint Genome Institute (JGI-PGF)"/>
            <person name="Walter F."/>
            <person name="Albersmeier A."/>
            <person name="Kalinowski J."/>
            <person name="Ruckert C."/>
        </authorList>
    </citation>
    <scope>NUCLEOTIDE SEQUENCE</scope>
    <source>
        <strain evidence="1">KCTC 42731</strain>
    </source>
</reference>
<evidence type="ECO:0000313" key="2">
    <source>
        <dbReference type="Proteomes" id="UP000623842"/>
    </source>
</evidence>
<accession>A0A919EKL3</accession>
<dbReference type="AlphaFoldDB" id="A0A919EKL3"/>
<proteinExistence type="predicted"/>
<organism evidence="1 2">
    <name type="scientific">Thalassotalea marina</name>
    <dbReference type="NCBI Taxonomy" id="1673741"/>
    <lineage>
        <taxon>Bacteria</taxon>
        <taxon>Pseudomonadati</taxon>
        <taxon>Pseudomonadota</taxon>
        <taxon>Gammaproteobacteria</taxon>
        <taxon>Alteromonadales</taxon>
        <taxon>Colwelliaceae</taxon>
        <taxon>Thalassotalea</taxon>
    </lineage>
</organism>
<sequence length="126" mass="14947">MAKHIKVMYFIFNRISFMQNLKTSIAGVFIVLMCFVFADKAFAKPKYKSFFGHSLEGFARVQVKNETSKDLACWVAIDGHKIKFRLPALNMSQWYTTNDKRFNYQNFSTWCDYIDLHPEYQKYNRG</sequence>
<protein>
    <submittedName>
        <fullName evidence="1">Uncharacterized protein</fullName>
    </submittedName>
</protein>
<keyword evidence="2" id="KW-1185">Reference proteome</keyword>
<dbReference type="EMBL" id="BNCK01000003">
    <property type="protein sequence ID" value="GHF89899.1"/>
    <property type="molecule type" value="Genomic_DNA"/>
</dbReference>
<evidence type="ECO:0000313" key="1">
    <source>
        <dbReference type="EMBL" id="GHF89899.1"/>
    </source>
</evidence>
<name>A0A919EKL3_9GAMM</name>